<dbReference type="EMBL" id="BMVC01000022">
    <property type="protein sequence ID" value="GHD14903.1"/>
    <property type="molecule type" value="Genomic_DNA"/>
</dbReference>
<dbReference type="Proteomes" id="UP000638353">
    <property type="component" value="Unassembled WGS sequence"/>
</dbReference>
<sequence length="318" mass="35090">MSTRVQRTVTELPVPDDWDFGDFPYGLEPLTLPEPPTPGTETALSEVRPADPCHLDLGGPCPRTGPALAAEEISHQLFWFRWITGHQATFAIWQLTAHALHQARSASDPAPFLRAMTDLTDAYTAMLLYTSSCPADVYGSVIRPSMYLQHRSFSGTWAPDFVPVRSLLRGKKTEWEGTPEAERLKKAVRTYHSVHAGVAAKLVPGGRSLLQESATEVTPTRPETQALLYDHYFLTLRAPVDATELVDQLRSRLRAITQDAATNGLYPGLTPQEDAAFPEELRGDDVRLVYEEGFATVLGRIDAAAAQLRPKVLHHSAP</sequence>
<reference evidence="1" key="2">
    <citation type="submission" date="2020-09" db="EMBL/GenBank/DDBJ databases">
        <authorList>
            <person name="Sun Q."/>
            <person name="Ohkuma M."/>
        </authorList>
    </citation>
    <scope>NUCLEOTIDE SEQUENCE</scope>
    <source>
        <strain evidence="1">JCM 4637</strain>
    </source>
</reference>
<gene>
    <name evidence="1" type="ORF">GCM10010334_74440</name>
</gene>
<accession>A0A918X662</accession>
<name>A0A918X662_9ACTN</name>
<protein>
    <recommendedName>
        <fullName evidence="3">L-tyrosine 3-hydroxylase</fullName>
    </recommendedName>
</protein>
<evidence type="ECO:0000313" key="2">
    <source>
        <dbReference type="Proteomes" id="UP000638353"/>
    </source>
</evidence>
<dbReference type="AlphaFoldDB" id="A0A918X662"/>
<organism evidence="1 2">
    <name type="scientific">Streptomyces finlayi</name>
    <dbReference type="NCBI Taxonomy" id="67296"/>
    <lineage>
        <taxon>Bacteria</taxon>
        <taxon>Bacillati</taxon>
        <taxon>Actinomycetota</taxon>
        <taxon>Actinomycetes</taxon>
        <taxon>Kitasatosporales</taxon>
        <taxon>Streptomycetaceae</taxon>
        <taxon>Streptomyces</taxon>
    </lineage>
</organism>
<proteinExistence type="predicted"/>
<reference evidence="1" key="1">
    <citation type="journal article" date="2014" name="Int. J. Syst. Evol. Microbiol.">
        <title>Complete genome sequence of Corynebacterium casei LMG S-19264T (=DSM 44701T), isolated from a smear-ripened cheese.</title>
        <authorList>
            <consortium name="US DOE Joint Genome Institute (JGI-PGF)"/>
            <person name="Walter F."/>
            <person name="Albersmeier A."/>
            <person name="Kalinowski J."/>
            <person name="Ruckert C."/>
        </authorList>
    </citation>
    <scope>NUCLEOTIDE SEQUENCE</scope>
    <source>
        <strain evidence="1">JCM 4637</strain>
    </source>
</reference>
<evidence type="ECO:0008006" key="3">
    <source>
        <dbReference type="Google" id="ProtNLM"/>
    </source>
</evidence>
<comment type="caution">
    <text evidence="1">The sequence shown here is derived from an EMBL/GenBank/DDBJ whole genome shotgun (WGS) entry which is preliminary data.</text>
</comment>
<dbReference type="RefSeq" id="WP_189826469.1">
    <property type="nucleotide sequence ID" value="NZ_BMVC01000022.1"/>
</dbReference>
<evidence type="ECO:0000313" key="1">
    <source>
        <dbReference type="EMBL" id="GHD14903.1"/>
    </source>
</evidence>